<keyword evidence="2" id="KW-1185">Reference proteome</keyword>
<organism evidence="1 2">
    <name type="scientific">Saccharothrix saharensis</name>
    <dbReference type="NCBI Taxonomy" id="571190"/>
    <lineage>
        <taxon>Bacteria</taxon>
        <taxon>Bacillati</taxon>
        <taxon>Actinomycetota</taxon>
        <taxon>Actinomycetes</taxon>
        <taxon>Pseudonocardiales</taxon>
        <taxon>Pseudonocardiaceae</taxon>
        <taxon>Saccharothrix</taxon>
    </lineage>
</organism>
<proteinExistence type="predicted"/>
<comment type="caution">
    <text evidence="1">The sequence shown here is derived from an EMBL/GenBank/DDBJ whole genome shotgun (WGS) entry which is preliminary data.</text>
</comment>
<evidence type="ECO:0000313" key="1">
    <source>
        <dbReference type="EMBL" id="TQM77871.1"/>
    </source>
</evidence>
<dbReference type="EMBL" id="VFPP01000001">
    <property type="protein sequence ID" value="TQM77871.1"/>
    <property type="molecule type" value="Genomic_DNA"/>
</dbReference>
<protein>
    <submittedName>
        <fullName evidence="1">Uncharacterized protein DUF3995</fullName>
    </submittedName>
</protein>
<dbReference type="RefSeq" id="WP_170231869.1">
    <property type="nucleotide sequence ID" value="NZ_VFPP01000001.1"/>
</dbReference>
<reference evidence="1 2" key="1">
    <citation type="submission" date="2019-06" db="EMBL/GenBank/DDBJ databases">
        <title>Sequencing the genomes of 1000 actinobacteria strains.</title>
        <authorList>
            <person name="Klenk H.-P."/>
        </authorList>
    </citation>
    <scope>NUCLEOTIDE SEQUENCE [LARGE SCALE GENOMIC DNA]</scope>
    <source>
        <strain evidence="1 2">DSM 45456</strain>
    </source>
</reference>
<accession>A0A543J4W0</accession>
<dbReference type="AlphaFoldDB" id="A0A543J4W0"/>
<sequence length="80" mass="7674">MLGLAGCPVAGRADLVGVPGPAWLPVVGTAGVTAVFPLRGAGGLVAASRKSTESARLDPRSCSPLCLAPAASCAVVAFGG</sequence>
<dbReference type="Proteomes" id="UP000316628">
    <property type="component" value="Unassembled WGS sequence"/>
</dbReference>
<gene>
    <name evidence="1" type="ORF">FHX81_0116</name>
</gene>
<evidence type="ECO:0000313" key="2">
    <source>
        <dbReference type="Proteomes" id="UP000316628"/>
    </source>
</evidence>
<name>A0A543J4W0_9PSEU</name>